<name>X0GTG6_FUSOX</name>
<reference evidence="1" key="2">
    <citation type="submission" date="2014-03" db="EMBL/GenBank/DDBJ databases">
        <title>The Genome Annotation of Fusarium oxysporum PHW808.</title>
        <authorList>
            <consortium name="The Broad Institute Genomics Platform"/>
            <person name="Ma L.-J."/>
            <person name="Corby-Kistler H."/>
            <person name="Broz K."/>
            <person name="Gale L.R."/>
            <person name="Jonkers W."/>
            <person name="O'Donnell K."/>
            <person name="Ploetz R."/>
            <person name="Steinberg C."/>
            <person name="Schwartz D.C."/>
            <person name="VanEtten H."/>
            <person name="Zhou S."/>
            <person name="Young S.K."/>
            <person name="Zeng Q."/>
            <person name="Gargeya S."/>
            <person name="Fitzgerald M."/>
            <person name="Abouelleil A."/>
            <person name="Alvarado L."/>
            <person name="Chapman S.B."/>
            <person name="Gainer-Dewar J."/>
            <person name="Goldberg J."/>
            <person name="Griggs A."/>
            <person name="Gujja S."/>
            <person name="Hansen M."/>
            <person name="Howarth C."/>
            <person name="Imamovic A."/>
            <person name="Ireland A."/>
            <person name="Larimer J."/>
            <person name="McCowan C."/>
            <person name="Murphy C."/>
            <person name="Pearson M."/>
            <person name="Poon T.W."/>
            <person name="Priest M."/>
            <person name="Roberts A."/>
            <person name="Saif S."/>
            <person name="Shea T."/>
            <person name="Sykes S."/>
            <person name="Wortman J."/>
            <person name="Nusbaum C."/>
            <person name="Birren B."/>
        </authorList>
    </citation>
    <scope>NUCLEOTIDE SEQUENCE</scope>
    <source>
        <strain evidence="1">54008</strain>
    </source>
</reference>
<dbReference type="Proteomes" id="UP000030676">
    <property type="component" value="Unassembled WGS sequence"/>
</dbReference>
<dbReference type="EMBL" id="KK033398">
    <property type="protein sequence ID" value="EXL66887.1"/>
    <property type="molecule type" value="Genomic_DNA"/>
</dbReference>
<dbReference type="HOGENOM" id="CLU_3191374_0_0_1"/>
<accession>X0GTG6</accession>
<organism evidence="1">
    <name type="scientific">Fusarium oxysporum f. sp. conglutinans race 2 54008</name>
    <dbReference type="NCBI Taxonomy" id="1089457"/>
    <lineage>
        <taxon>Eukaryota</taxon>
        <taxon>Fungi</taxon>
        <taxon>Dikarya</taxon>
        <taxon>Ascomycota</taxon>
        <taxon>Pezizomycotina</taxon>
        <taxon>Sordariomycetes</taxon>
        <taxon>Hypocreomycetidae</taxon>
        <taxon>Hypocreales</taxon>
        <taxon>Nectriaceae</taxon>
        <taxon>Fusarium</taxon>
        <taxon>Fusarium oxysporum species complex</taxon>
    </lineage>
</organism>
<evidence type="ECO:0000313" key="1">
    <source>
        <dbReference type="EMBL" id="EXL66887.1"/>
    </source>
</evidence>
<proteinExistence type="predicted"/>
<gene>
    <name evidence="1" type="ORF">FOPG_16961</name>
</gene>
<reference evidence="1" key="1">
    <citation type="submission" date="2011-11" db="EMBL/GenBank/DDBJ databases">
        <title>The Genome Sequence of Fusarium oxysporum PHW808.</title>
        <authorList>
            <consortium name="The Broad Institute Genome Sequencing Platform"/>
            <person name="Ma L.-J."/>
            <person name="Gale L.R."/>
            <person name="Schwartz D.C."/>
            <person name="Zhou S."/>
            <person name="Corby-Kistler H."/>
            <person name="Young S.K."/>
            <person name="Zeng Q."/>
            <person name="Gargeya S."/>
            <person name="Fitzgerald M."/>
            <person name="Haas B."/>
            <person name="Abouelleil A."/>
            <person name="Alvarado L."/>
            <person name="Arachchi H.M."/>
            <person name="Berlin A."/>
            <person name="Brown A."/>
            <person name="Chapman S.B."/>
            <person name="Chen Z."/>
            <person name="Dunbar C."/>
            <person name="Freedman E."/>
            <person name="Gearin G."/>
            <person name="Goldberg J."/>
            <person name="Griggs A."/>
            <person name="Gujja S."/>
            <person name="Heiman D."/>
            <person name="Howarth C."/>
            <person name="Larson L."/>
            <person name="Lui A."/>
            <person name="MacDonald P.J.P."/>
            <person name="Montmayeur A."/>
            <person name="Murphy C."/>
            <person name="Neiman D."/>
            <person name="Pearson M."/>
            <person name="Priest M."/>
            <person name="Roberts A."/>
            <person name="Saif S."/>
            <person name="Shea T."/>
            <person name="Shenoy N."/>
            <person name="Sisk P."/>
            <person name="Stolte C."/>
            <person name="Sykes S."/>
            <person name="Wortman J."/>
            <person name="Nusbaum C."/>
            <person name="Birren B."/>
        </authorList>
    </citation>
    <scope>NUCLEOTIDE SEQUENCE [LARGE SCALE GENOMIC DNA]</scope>
    <source>
        <strain evidence="1">54008</strain>
    </source>
</reference>
<dbReference type="AlphaFoldDB" id="X0GTG6"/>
<protein>
    <submittedName>
        <fullName evidence="1">Uncharacterized protein</fullName>
    </submittedName>
</protein>
<sequence>MNSRQFTLEFDSSAHGSVGEYGEITYLTKGECDSHSGRSEQKTGEV</sequence>